<organism evidence="2 3">
    <name type="scientific">Mycobacterium phage Myrna</name>
    <dbReference type="NCBI Taxonomy" id="546805"/>
    <lineage>
        <taxon>Viruses</taxon>
        <taxon>Duplodnaviria</taxon>
        <taxon>Heunggongvirae</taxon>
        <taxon>Uroviricota</taxon>
        <taxon>Caudoviricetes</taxon>
        <taxon>Ceeclamvirinae</taxon>
        <taxon>Myrnavirus</taxon>
        <taxon>Myrnavirus myrna</taxon>
    </lineage>
</organism>
<dbReference type="Proteomes" id="UP000001849">
    <property type="component" value="Segment"/>
</dbReference>
<evidence type="ECO:0000313" key="3">
    <source>
        <dbReference type="Proteomes" id="UP000001849"/>
    </source>
</evidence>
<accession>B5LJJ5</accession>
<protein>
    <submittedName>
        <fullName evidence="2">Uncharacterized protein</fullName>
    </submittedName>
</protein>
<gene>
    <name evidence="2" type="primary">225</name>
    <name evidence="2" type="ORF">MYRNA_225</name>
</gene>
<dbReference type="GeneID" id="6920929"/>
<name>B5LJJ5_9CAUD</name>
<reference evidence="2 3" key="1">
    <citation type="submission" date="2008-06" db="EMBL/GenBank/DDBJ databases">
        <authorList>
            <person name="Smith A.L."/>
            <person name="Paladin E.C."/>
            <person name="Jacobs-Sera D."/>
            <person name="Hendirx R.W."/>
            <person name="Hatfull G.F."/>
        </authorList>
    </citation>
    <scope>NUCLEOTIDE SEQUENCE [LARGE SCALE GENOMIC DNA]</scope>
</reference>
<evidence type="ECO:0000313" key="2">
    <source>
        <dbReference type="EMBL" id="ACH62192.1"/>
    </source>
</evidence>
<feature type="region of interest" description="Disordered" evidence="1">
    <location>
        <begin position="250"/>
        <end position="284"/>
    </location>
</feature>
<dbReference type="RefSeq" id="YP_002225102.1">
    <property type="nucleotide sequence ID" value="NC_011273.1"/>
</dbReference>
<evidence type="ECO:0000256" key="1">
    <source>
        <dbReference type="SAM" id="MobiDB-lite"/>
    </source>
</evidence>
<dbReference type="EMBL" id="EU826466">
    <property type="protein sequence ID" value="ACH62192.1"/>
    <property type="molecule type" value="Genomic_DNA"/>
</dbReference>
<keyword evidence="3" id="KW-1185">Reference proteome</keyword>
<proteinExistence type="predicted"/>
<dbReference type="KEGG" id="vg:6920929"/>
<sequence>MMLAEDINAEDTHWEPRYVDANAALAHVDGTVAFYRVIDNIWWPVATFPSGWYGPYRPVVREDEDVIDLDSPIDEKSYVPETAFPDQAFDEDLPHELAGQFTDDPVDDGGTQAEAEALTAAVNAPPVLGYLRPPEVDPEAVKAAFADAEKTGLPEFMTLEEFQAQFPTATAIQEQIKAEEPPQDTHVTNPPISGEEAMEPGEYFHKKIKDIWAGQGDDSRDHFTHLDEDGMWKTDAESREKDLAKLREEIDQESEALRQADPKLQAEHARLKAEATRPSTLRERMEAIQTEVNRTD</sequence>